<dbReference type="EMBL" id="PVGH01000056">
    <property type="protein sequence ID" value="PRF60968.1"/>
    <property type="molecule type" value="Genomic_DNA"/>
</dbReference>
<evidence type="ECO:0000313" key="1">
    <source>
        <dbReference type="EMBL" id="PRF60968.1"/>
    </source>
</evidence>
<dbReference type="Proteomes" id="UP000238982">
    <property type="component" value="Unassembled WGS sequence"/>
</dbReference>
<organism evidence="1 2">
    <name type="scientific">Burkholderia multivorans</name>
    <dbReference type="NCBI Taxonomy" id="87883"/>
    <lineage>
        <taxon>Bacteria</taxon>
        <taxon>Pseudomonadati</taxon>
        <taxon>Pseudomonadota</taxon>
        <taxon>Betaproteobacteria</taxon>
        <taxon>Burkholderiales</taxon>
        <taxon>Burkholderiaceae</taxon>
        <taxon>Burkholderia</taxon>
        <taxon>Burkholderia cepacia complex</taxon>
    </lineage>
</organism>
<gene>
    <name evidence="1" type="ORF">C6Q15_13790</name>
</gene>
<protein>
    <submittedName>
        <fullName evidence="1">Uncharacterized protein</fullName>
    </submittedName>
</protein>
<accession>A0A2S9MQA8</accession>
<comment type="caution">
    <text evidence="1">The sequence shown here is derived from an EMBL/GenBank/DDBJ whole genome shotgun (WGS) entry which is preliminary data.</text>
</comment>
<dbReference type="AlphaFoldDB" id="A0A2S9MQA8"/>
<sequence length="65" mass="7315">MPFKWNIESKPILGKRNRQKNACHLFDGGHSKCIARNRKMKAAERRAAALPRAAHVGGIFYAPRA</sequence>
<reference evidence="1 2" key="1">
    <citation type="submission" date="2018-03" db="EMBL/GenBank/DDBJ databases">
        <authorList>
            <person name="Keele B.F."/>
        </authorList>
    </citation>
    <scope>NUCLEOTIDE SEQUENCE [LARGE SCALE GENOMIC DNA]</scope>
    <source>
        <strain evidence="1 2">AU19729</strain>
    </source>
</reference>
<evidence type="ECO:0000313" key="2">
    <source>
        <dbReference type="Proteomes" id="UP000238982"/>
    </source>
</evidence>
<proteinExistence type="predicted"/>
<name>A0A2S9MQA8_9BURK</name>